<evidence type="ECO:0000313" key="2">
    <source>
        <dbReference type="Proteomes" id="UP001223586"/>
    </source>
</evidence>
<proteinExistence type="predicted"/>
<organism evidence="1 2">
    <name type="scientific">Bacillus chungangensis</name>
    <dbReference type="NCBI Taxonomy" id="587633"/>
    <lineage>
        <taxon>Bacteria</taxon>
        <taxon>Bacillati</taxon>
        <taxon>Bacillota</taxon>
        <taxon>Bacilli</taxon>
        <taxon>Bacillales</taxon>
        <taxon>Bacillaceae</taxon>
        <taxon>Bacillus</taxon>
    </lineage>
</organism>
<keyword evidence="2" id="KW-1185">Reference proteome</keyword>
<dbReference type="EMBL" id="JAUSTT010000015">
    <property type="protein sequence ID" value="MDQ0176727.1"/>
    <property type="molecule type" value="Genomic_DNA"/>
</dbReference>
<comment type="caution">
    <text evidence="1">The sequence shown here is derived from an EMBL/GenBank/DDBJ whole genome shotgun (WGS) entry which is preliminary data.</text>
</comment>
<sequence>MEKMMRVAKTIEVEGKEYDVRKLTNADVFSCLSMLGKIGAEAFADLNVEEQDDVKEAGFNLFMRLVGSESTEKELNKFLGSLIGVSGDAFREMPPYVMTEIMEMVLEDEGMKRFLDSGKALTVLISNLRKKK</sequence>
<evidence type="ECO:0000313" key="1">
    <source>
        <dbReference type="EMBL" id="MDQ0176727.1"/>
    </source>
</evidence>
<protein>
    <submittedName>
        <fullName evidence="1">Uncharacterized protein</fullName>
    </submittedName>
</protein>
<gene>
    <name evidence="1" type="ORF">J2S08_002585</name>
</gene>
<dbReference type="Proteomes" id="UP001223586">
    <property type="component" value="Unassembled WGS sequence"/>
</dbReference>
<accession>A0ABT9WU11</accession>
<dbReference type="RefSeq" id="WP_307230108.1">
    <property type="nucleotide sequence ID" value="NZ_JAUSTT010000015.1"/>
</dbReference>
<name>A0ABT9WU11_9BACI</name>
<reference evidence="1 2" key="1">
    <citation type="submission" date="2023-07" db="EMBL/GenBank/DDBJ databases">
        <title>Genomic Encyclopedia of Type Strains, Phase IV (KMG-IV): sequencing the most valuable type-strain genomes for metagenomic binning, comparative biology and taxonomic classification.</title>
        <authorList>
            <person name="Goeker M."/>
        </authorList>
    </citation>
    <scope>NUCLEOTIDE SEQUENCE [LARGE SCALE GENOMIC DNA]</scope>
    <source>
        <strain evidence="1 2">DSM 23837</strain>
    </source>
</reference>